<reference evidence="3" key="1">
    <citation type="submission" date="2015-03" db="EMBL/GenBank/DDBJ databases">
        <title>Draft genome sequence of a novel methanotroph (Sn10-6) isolated from flooded ricefield rhizosphere in India.</title>
        <authorList>
            <person name="Pandit P.S."/>
            <person name="Pore S.D."/>
            <person name="Arora P."/>
            <person name="Kapse N.G."/>
            <person name="Dhakephalkar P.K."/>
            <person name="Rahalkar M.C."/>
        </authorList>
    </citation>
    <scope>NUCLEOTIDE SEQUENCE [LARGE SCALE GENOMIC DNA]</scope>
    <source>
        <strain evidence="3">Sn10-6</strain>
    </source>
</reference>
<dbReference type="SUPFAM" id="SSF46785">
    <property type="entry name" value="Winged helix' DNA-binding domain"/>
    <property type="match status" value="1"/>
</dbReference>
<dbReference type="Gene3D" id="1.10.10.10">
    <property type="entry name" value="Winged helix-like DNA-binding domain superfamily/Winged helix DNA-binding domain"/>
    <property type="match status" value="1"/>
</dbReference>
<comment type="caution">
    <text evidence="2">The sequence shown here is derived from an EMBL/GenBank/DDBJ whole genome shotgun (WGS) entry which is preliminary data.</text>
</comment>
<evidence type="ECO:0000259" key="1">
    <source>
        <dbReference type="SMART" id="SM00347"/>
    </source>
</evidence>
<dbReference type="OrthoDB" id="8911933at2"/>
<evidence type="ECO:0000313" key="3">
    <source>
        <dbReference type="Proteomes" id="UP000033684"/>
    </source>
</evidence>
<protein>
    <recommendedName>
        <fullName evidence="1">HTH marR-type domain-containing protein</fullName>
    </recommendedName>
</protein>
<accession>A0A0F3IMB4</accession>
<dbReference type="GO" id="GO:0003700">
    <property type="term" value="F:DNA-binding transcription factor activity"/>
    <property type="evidence" value="ECO:0007669"/>
    <property type="project" value="InterPro"/>
</dbReference>
<evidence type="ECO:0000313" key="2">
    <source>
        <dbReference type="EMBL" id="KJV06679.1"/>
    </source>
</evidence>
<dbReference type="AlphaFoldDB" id="A0A0F3IMB4"/>
<gene>
    <name evidence="2" type="ORF">VZ94_09760</name>
</gene>
<dbReference type="InterPro" id="IPR000835">
    <property type="entry name" value="HTH_MarR-typ"/>
</dbReference>
<feature type="domain" description="HTH marR-type" evidence="1">
    <location>
        <begin position="94"/>
        <end position="190"/>
    </location>
</feature>
<sequence>MDALNEHRDAYRNALKDQNTPQVYAEKAWLTAFAAQALLNQDNAEMRAMLASYADLAGLADHFDTTGKPGDRWRTINELLTLALESGKPLQQLRLVMPSTVSGSIMSHIDNTPGITPSEIARRCSKEKSHIANELKKLEQNGLCYRLKQGRKHQLFLSKLGKDTLDSIKPVKLITTTPKREFEHANPERSEKI</sequence>
<dbReference type="SMART" id="SM00347">
    <property type="entry name" value="HTH_MARR"/>
    <property type="match status" value="1"/>
</dbReference>
<organism evidence="2 3">
    <name type="scientific">Methylocucumis oryzae</name>
    <dbReference type="NCBI Taxonomy" id="1632867"/>
    <lineage>
        <taxon>Bacteria</taxon>
        <taxon>Pseudomonadati</taxon>
        <taxon>Pseudomonadota</taxon>
        <taxon>Gammaproteobacteria</taxon>
        <taxon>Methylococcales</taxon>
        <taxon>Methylococcaceae</taxon>
        <taxon>Methylocucumis</taxon>
    </lineage>
</organism>
<dbReference type="Pfam" id="PF01047">
    <property type="entry name" value="MarR"/>
    <property type="match status" value="1"/>
</dbReference>
<dbReference type="RefSeq" id="WP_045779085.1">
    <property type="nucleotide sequence ID" value="NZ_LAJX01000096.1"/>
</dbReference>
<proteinExistence type="predicted"/>
<dbReference type="InterPro" id="IPR036390">
    <property type="entry name" value="WH_DNA-bd_sf"/>
</dbReference>
<keyword evidence="3" id="KW-1185">Reference proteome</keyword>
<dbReference type="InterPro" id="IPR036388">
    <property type="entry name" value="WH-like_DNA-bd_sf"/>
</dbReference>
<dbReference type="EMBL" id="LAJX01000096">
    <property type="protein sequence ID" value="KJV06679.1"/>
    <property type="molecule type" value="Genomic_DNA"/>
</dbReference>
<dbReference type="Proteomes" id="UP000033684">
    <property type="component" value="Unassembled WGS sequence"/>
</dbReference>
<name>A0A0F3IMB4_9GAMM</name>
<reference evidence="2 3" key="2">
    <citation type="journal article" date="2016" name="Microb. Ecol.">
        <title>Genome Characteristics of a Novel Type I Methanotroph (Sn10-6) Isolated from a Flooded Indian Rice Field.</title>
        <authorList>
            <person name="Rahalkar M.C."/>
            <person name="Pandit P.S."/>
            <person name="Dhakephalkar P.K."/>
            <person name="Pore S."/>
            <person name="Arora P."/>
            <person name="Kapse N."/>
        </authorList>
    </citation>
    <scope>NUCLEOTIDE SEQUENCE [LARGE SCALE GENOMIC DNA]</scope>
    <source>
        <strain evidence="2 3">Sn10-6</strain>
    </source>
</reference>